<feature type="repeat" description="WD" evidence="4">
    <location>
        <begin position="1127"/>
        <end position="1159"/>
    </location>
</feature>
<feature type="repeat" description="WD" evidence="4">
    <location>
        <begin position="175"/>
        <end position="216"/>
    </location>
</feature>
<dbReference type="SUPFAM" id="SSF50978">
    <property type="entry name" value="WD40 repeat-like"/>
    <property type="match status" value="2"/>
</dbReference>
<dbReference type="SUPFAM" id="SSF50998">
    <property type="entry name" value="Quinoprotein alcohol dehydrogenase-like"/>
    <property type="match status" value="1"/>
</dbReference>
<keyword evidence="3" id="KW-0862">Zinc</keyword>
<feature type="compositionally biased region" description="Polar residues" evidence="5">
    <location>
        <begin position="1060"/>
        <end position="1070"/>
    </location>
</feature>
<accession>A0A401GQP0</accession>
<dbReference type="InterPro" id="IPR013083">
    <property type="entry name" value="Znf_RING/FYVE/PHD"/>
</dbReference>
<dbReference type="CDD" id="cd00200">
    <property type="entry name" value="WD40"/>
    <property type="match status" value="1"/>
</dbReference>
<feature type="region of interest" description="Disordered" evidence="5">
    <location>
        <begin position="1033"/>
        <end position="1079"/>
    </location>
</feature>
<comment type="caution">
    <text evidence="7">The sequence shown here is derived from an EMBL/GenBank/DDBJ whole genome shotgun (WGS) entry which is preliminary data.</text>
</comment>
<feature type="repeat" description="WD" evidence="4">
    <location>
        <begin position="653"/>
        <end position="694"/>
    </location>
</feature>
<dbReference type="EMBL" id="BFAD01000006">
    <property type="protein sequence ID" value="GBE84533.1"/>
    <property type="molecule type" value="Genomic_DNA"/>
</dbReference>
<dbReference type="SMART" id="SM00184">
    <property type="entry name" value="RING"/>
    <property type="match status" value="1"/>
</dbReference>
<proteinExistence type="predicted"/>
<dbReference type="Gene3D" id="3.30.40.10">
    <property type="entry name" value="Zinc/RING finger domain, C3HC4 (zinc finger)"/>
    <property type="match status" value="1"/>
</dbReference>
<dbReference type="InterPro" id="IPR019775">
    <property type="entry name" value="WD40_repeat_CS"/>
</dbReference>
<feature type="compositionally biased region" description="Polar residues" evidence="5">
    <location>
        <begin position="324"/>
        <end position="333"/>
    </location>
</feature>
<dbReference type="STRING" id="139825.A0A401GQP0"/>
<evidence type="ECO:0000256" key="4">
    <source>
        <dbReference type="PROSITE-ProRule" id="PRU00221"/>
    </source>
</evidence>
<evidence type="ECO:0000256" key="1">
    <source>
        <dbReference type="ARBA" id="ARBA00022574"/>
    </source>
</evidence>
<dbReference type="GeneID" id="38781450"/>
<dbReference type="InterPro" id="IPR001841">
    <property type="entry name" value="Znf_RING"/>
</dbReference>
<dbReference type="PANTHER" id="PTHR19879:SF9">
    <property type="entry name" value="TRANSCRIPTION INITIATION FACTOR TFIID SUBUNIT 5"/>
    <property type="match status" value="1"/>
</dbReference>
<dbReference type="PANTHER" id="PTHR19879">
    <property type="entry name" value="TRANSCRIPTION INITIATION FACTOR TFIID"/>
    <property type="match status" value="1"/>
</dbReference>
<feature type="region of interest" description="Disordered" evidence="5">
    <location>
        <begin position="258"/>
        <end position="282"/>
    </location>
</feature>
<keyword evidence="3" id="KW-0863">Zinc-finger</keyword>
<feature type="repeat" description="WD" evidence="4">
    <location>
        <begin position="100"/>
        <end position="135"/>
    </location>
</feature>
<dbReference type="SMART" id="SM00320">
    <property type="entry name" value="WD40"/>
    <property type="match status" value="16"/>
</dbReference>
<feature type="repeat" description="WD" evidence="4">
    <location>
        <begin position="217"/>
        <end position="249"/>
    </location>
</feature>
<dbReference type="Gene3D" id="2.130.10.10">
    <property type="entry name" value="YVTN repeat-like/Quinoprotein amine dehydrogenase"/>
    <property type="match status" value="6"/>
</dbReference>
<organism evidence="7 8">
    <name type="scientific">Sparassis crispa</name>
    <dbReference type="NCBI Taxonomy" id="139825"/>
    <lineage>
        <taxon>Eukaryota</taxon>
        <taxon>Fungi</taxon>
        <taxon>Dikarya</taxon>
        <taxon>Basidiomycota</taxon>
        <taxon>Agaricomycotina</taxon>
        <taxon>Agaricomycetes</taxon>
        <taxon>Polyporales</taxon>
        <taxon>Sparassidaceae</taxon>
        <taxon>Sparassis</taxon>
    </lineage>
</organism>
<feature type="repeat" description="WD" evidence="4">
    <location>
        <begin position="16"/>
        <end position="57"/>
    </location>
</feature>
<dbReference type="InterPro" id="IPR011047">
    <property type="entry name" value="Quinoprotein_ADH-like_sf"/>
</dbReference>
<evidence type="ECO:0000256" key="2">
    <source>
        <dbReference type="ARBA" id="ARBA00022737"/>
    </source>
</evidence>
<gene>
    <name evidence="7" type="ORF">SCP_0605120</name>
</gene>
<dbReference type="RefSeq" id="XP_027615446.1">
    <property type="nucleotide sequence ID" value="XM_027759645.1"/>
</dbReference>
<name>A0A401GQP0_9APHY</name>
<dbReference type="InParanoid" id="A0A401GQP0"/>
<evidence type="ECO:0000313" key="7">
    <source>
        <dbReference type="EMBL" id="GBE84533.1"/>
    </source>
</evidence>
<keyword evidence="2" id="KW-0677">Repeat</keyword>
<dbReference type="PROSITE" id="PS50089">
    <property type="entry name" value="ZF_RING_2"/>
    <property type="match status" value="1"/>
</dbReference>
<feature type="region of interest" description="Disordered" evidence="5">
    <location>
        <begin position="310"/>
        <end position="351"/>
    </location>
</feature>
<sequence>MRKIWDLPKRRMVNNLREHLARVWGLEISVDGHLLVSVSDDMTLRVWGLHDGTMVRNIQTNTAPASLGLAPDGRLAAVSSAESGMVDVWDIDAGSRLTRLEGHNSCVRSIAFTPDGVGIVTASDDETLKYWDLTSFLSHRAAAVSMTETVESNSGASKPLEQSLDAKTLHCIRTYTGHRSDVLATALSRDGRWMASGSSGGKVNLWDAKTAAVQFVLNGHRSKVKSVTFSPKGAIFATCGWDGRVRLWKYIIPEDAQSAAGMRPSTSGEWSSPPSSQPVSATSLPIDLVHPDEPEEVVAPVVVRHLPTPLRMPDISDDGDHSSLNEGQLSPLTGTGDHSGVEQDLQAPSTSLRRSSIGLEAMSANAAHYPAGVSTASTHRVTSFFQSRSRTFLVTLQRLIPCGSGSQHAFNMDSGQYGEQILCIKLMDFIPLVRYVPINSPTGTDDEDWEESDLADVRLEEHNSRCYFCLEDFKPPRRKSVQGSPPSDNATEPLRQYPCGHVSHMWNIDDQHDEDTAIRHRDNVRDLVMSGDGRLVASVSDDKMMRIWEKTDDSLVRTIKLHAKPLALVCLSMDGNFGAVALVNGEVLVCATKTGVTLRCLDAHSGSSCGIIFTPDGAGMLTGDENGTLKYWDTGSHIRLRKPDKIRAPVRSFSRHTSGITVIDVSPDGRWVASCSTDGELYIWDIRTAELECTLQAHGTRHTQEANANAHPPKTVEWEKSDLVDVSLEDQDSRCSLCLEDFRPPRRRSSRNPEVSESASAEVLTQFPCGHVFHCSCADKWMRENSTCSLCSKDIYPPEGIQEGSDWSALFSLFREQDGHLRRVVDVDLLHAAQLPWSVGIWAYLCFSADDKYLAVGCYSHSIRVLDTETVSEIRLLEDVGFSAFCFSTDGQLLVTGDIHGIINIWDAQAADQPSKRSLLGHQDKVTELDISEDGRLLVSVSKDQTLRVWETHTGNVVQIVQPGSRPIAVRFTPDGASIKTGLNDGSVKFWHVGTGALLERLGGIGAFVDILLVLGGNSVLVGQDGTLSFWDVGPTTSPTSPMSPTSLMHPREAGIGESAQGNPSPASSQTEDDDEELQQMSSYTNHTGVVWSTAMWKVGPWVASGDENGELHVWNVHTAELQCLIRDRNEHKVRALGFSPKGTLLGACDADGCVRIWKFAVAEQQPAVPQPPANTSAATPPAPRTPMARPTEGTRPFLPVQDSPSQAKHVGFIGRLRHLFLCHSLSAYMDEK</sequence>
<dbReference type="OrthoDB" id="6262491at2759"/>
<feature type="compositionally biased region" description="Low complexity" evidence="5">
    <location>
        <begin position="264"/>
        <end position="278"/>
    </location>
</feature>
<dbReference type="SUPFAM" id="SSF57850">
    <property type="entry name" value="RING/U-box"/>
    <property type="match status" value="1"/>
</dbReference>
<dbReference type="PROSITE" id="PS00678">
    <property type="entry name" value="WD_REPEATS_1"/>
    <property type="match status" value="3"/>
</dbReference>
<evidence type="ECO:0000313" key="8">
    <source>
        <dbReference type="Proteomes" id="UP000287166"/>
    </source>
</evidence>
<dbReference type="InterPro" id="IPR001680">
    <property type="entry name" value="WD40_rpt"/>
</dbReference>
<feature type="repeat" description="WD" evidence="4">
    <location>
        <begin position="919"/>
        <end position="960"/>
    </location>
</feature>
<feature type="compositionally biased region" description="Low complexity" evidence="5">
    <location>
        <begin position="1035"/>
        <end position="1047"/>
    </location>
</feature>
<evidence type="ECO:0000256" key="3">
    <source>
        <dbReference type="PROSITE-ProRule" id="PRU00175"/>
    </source>
</evidence>
<protein>
    <recommendedName>
        <fullName evidence="6">RING-type domain-containing protein</fullName>
    </recommendedName>
</protein>
<dbReference type="Proteomes" id="UP000287166">
    <property type="component" value="Unassembled WGS sequence"/>
</dbReference>
<dbReference type="PROSITE" id="PS50294">
    <property type="entry name" value="WD_REPEATS_REGION"/>
    <property type="match status" value="8"/>
</dbReference>
<keyword evidence="8" id="KW-1185">Reference proteome</keyword>
<feature type="compositionally biased region" description="Low complexity" evidence="5">
    <location>
        <begin position="1167"/>
        <end position="1192"/>
    </location>
</feature>
<keyword evidence="1 4" id="KW-0853">WD repeat</keyword>
<feature type="region of interest" description="Disordered" evidence="5">
    <location>
        <begin position="1167"/>
        <end position="1204"/>
    </location>
</feature>
<dbReference type="Pfam" id="PF00400">
    <property type="entry name" value="WD40"/>
    <property type="match status" value="11"/>
</dbReference>
<evidence type="ECO:0000256" key="5">
    <source>
        <dbReference type="SAM" id="MobiDB-lite"/>
    </source>
</evidence>
<feature type="domain" description="RING-type" evidence="6">
    <location>
        <begin position="735"/>
        <end position="792"/>
    </location>
</feature>
<feature type="repeat" description="WD" evidence="4">
    <location>
        <begin position="517"/>
        <end position="558"/>
    </location>
</feature>
<dbReference type="PROSITE" id="PS50082">
    <property type="entry name" value="WD_REPEATS_2"/>
    <property type="match status" value="10"/>
</dbReference>
<keyword evidence="3" id="KW-0479">Metal-binding</keyword>
<dbReference type="InterPro" id="IPR015943">
    <property type="entry name" value="WD40/YVTN_repeat-like_dom_sf"/>
</dbReference>
<feature type="repeat" description="WD" evidence="4">
    <location>
        <begin position="969"/>
        <end position="1001"/>
    </location>
</feature>
<evidence type="ECO:0000259" key="6">
    <source>
        <dbReference type="PROSITE" id="PS50089"/>
    </source>
</evidence>
<reference evidence="7 8" key="1">
    <citation type="journal article" date="2018" name="Sci. Rep.">
        <title>Genome sequence of the cauliflower mushroom Sparassis crispa (Hanabiratake) and its association with beneficial usage.</title>
        <authorList>
            <person name="Kiyama R."/>
            <person name="Furutani Y."/>
            <person name="Kawaguchi K."/>
            <person name="Nakanishi T."/>
        </authorList>
    </citation>
    <scope>NUCLEOTIDE SEQUENCE [LARGE SCALE GENOMIC DNA]</scope>
</reference>
<dbReference type="GO" id="GO:0008270">
    <property type="term" value="F:zinc ion binding"/>
    <property type="evidence" value="ECO:0007669"/>
    <property type="project" value="UniProtKB-KW"/>
</dbReference>
<dbReference type="AlphaFoldDB" id="A0A401GQP0"/>
<feature type="repeat" description="WD" evidence="4">
    <location>
        <begin position="601"/>
        <end position="642"/>
    </location>
</feature>
<dbReference type="Pfam" id="PF13639">
    <property type="entry name" value="zf-RING_2"/>
    <property type="match status" value="1"/>
</dbReference>
<dbReference type="InterPro" id="IPR036322">
    <property type="entry name" value="WD40_repeat_dom_sf"/>
</dbReference>